<dbReference type="EC" id="2.7.1.26" evidence="4"/>
<evidence type="ECO:0000256" key="3">
    <source>
        <dbReference type="ARBA" id="ARBA00010108"/>
    </source>
</evidence>
<proteinExistence type="inferred from homology"/>
<dbReference type="PANTHER" id="PTHR22749:SF6">
    <property type="entry name" value="RIBOFLAVIN KINASE"/>
    <property type="match status" value="1"/>
</dbReference>
<feature type="domain" description="Riboflavin kinase" evidence="12">
    <location>
        <begin position="17"/>
        <end position="168"/>
    </location>
</feature>
<name>A0A1L0G0V3_9ASCO</name>
<dbReference type="InterPro" id="IPR015865">
    <property type="entry name" value="Riboflavin_kinase_bac/euk"/>
</dbReference>
<comment type="function">
    <text evidence="1">Catalyzes the phosphorylation of riboflavin (vitamin B2) to form flavin mononucleotide (FMN) coenzyme.</text>
</comment>
<evidence type="ECO:0000259" key="12">
    <source>
        <dbReference type="SMART" id="SM00904"/>
    </source>
</evidence>
<keyword evidence="7" id="KW-0288">FMN</keyword>
<evidence type="ECO:0000256" key="9">
    <source>
        <dbReference type="ARBA" id="ARBA00022741"/>
    </source>
</evidence>
<comment type="pathway">
    <text evidence="2">Cofactor biosynthesis; FMN biosynthesis; FMN from riboflavin (ATP route): step 1/1.</text>
</comment>
<evidence type="ECO:0000256" key="4">
    <source>
        <dbReference type="ARBA" id="ARBA00012105"/>
    </source>
</evidence>
<dbReference type="Pfam" id="PF01687">
    <property type="entry name" value="Flavokinase"/>
    <property type="match status" value="1"/>
</dbReference>
<dbReference type="InterPro" id="IPR023468">
    <property type="entry name" value="Riboflavin_kinase"/>
</dbReference>
<keyword evidence="9" id="KW-0547">Nucleotide-binding</keyword>
<protein>
    <recommendedName>
        <fullName evidence="5">Riboflavin kinase</fullName>
        <ecNumber evidence="4">2.7.1.26</ecNumber>
    </recommendedName>
    <alternativeName>
        <fullName evidence="11">Flavin mononucleotide kinase 1</fullName>
    </alternativeName>
</protein>
<dbReference type="AlphaFoldDB" id="A0A1L0G0V3"/>
<evidence type="ECO:0000256" key="2">
    <source>
        <dbReference type="ARBA" id="ARBA00005201"/>
    </source>
</evidence>
<sequence length="183" mass="20705">MKIRRPIPEHIESPFPILCSSQVVSGFGRGSAELGIPTANVPVDDLLNALDTGVYFGWCKLSPANTDQRIEPPLLSRKRVDFNYGCELSEEDLIVLPIVMSVGWNPFYNNTKKTAEVHVIHKFTKDFYGANIKLAILGYIRPELDYTTKEALIEDIKKDIEVADLTLKDGEYQSFKDKFGYEM</sequence>
<dbReference type="Proteomes" id="UP000182259">
    <property type="component" value="Chromosome I"/>
</dbReference>
<dbReference type="UniPathway" id="UPA00276">
    <property type="reaction ID" value="UER00406"/>
</dbReference>
<organism evidence="13 14">
    <name type="scientific">Sungouiella intermedia</name>
    <dbReference type="NCBI Taxonomy" id="45354"/>
    <lineage>
        <taxon>Eukaryota</taxon>
        <taxon>Fungi</taxon>
        <taxon>Dikarya</taxon>
        <taxon>Ascomycota</taxon>
        <taxon>Saccharomycotina</taxon>
        <taxon>Pichiomycetes</taxon>
        <taxon>Metschnikowiaceae</taxon>
        <taxon>Sungouiella</taxon>
    </lineage>
</organism>
<dbReference type="SUPFAM" id="SSF82114">
    <property type="entry name" value="Riboflavin kinase-like"/>
    <property type="match status" value="1"/>
</dbReference>
<dbReference type="GO" id="GO:0008531">
    <property type="term" value="F:riboflavin kinase activity"/>
    <property type="evidence" value="ECO:0007669"/>
    <property type="project" value="UniProtKB-EC"/>
</dbReference>
<dbReference type="Gene3D" id="2.40.30.30">
    <property type="entry name" value="Riboflavin kinase-like"/>
    <property type="match status" value="1"/>
</dbReference>
<dbReference type="EMBL" id="LT635764">
    <property type="protein sequence ID" value="SGZ50309.1"/>
    <property type="molecule type" value="Genomic_DNA"/>
</dbReference>
<gene>
    <name evidence="13" type="ORF">SAMEA4029009_CIC11G00000001370</name>
</gene>
<keyword evidence="10" id="KW-0067">ATP-binding</keyword>
<dbReference type="GO" id="GO:0009398">
    <property type="term" value="P:FMN biosynthetic process"/>
    <property type="evidence" value="ECO:0007669"/>
    <property type="project" value="UniProtKB-UniPathway"/>
</dbReference>
<dbReference type="GO" id="GO:0005524">
    <property type="term" value="F:ATP binding"/>
    <property type="evidence" value="ECO:0007669"/>
    <property type="project" value="UniProtKB-KW"/>
</dbReference>
<evidence type="ECO:0000256" key="10">
    <source>
        <dbReference type="ARBA" id="ARBA00022840"/>
    </source>
</evidence>
<keyword evidence="8" id="KW-0808">Transferase</keyword>
<evidence type="ECO:0000313" key="13">
    <source>
        <dbReference type="EMBL" id="SGZ50309.1"/>
    </source>
</evidence>
<evidence type="ECO:0000256" key="8">
    <source>
        <dbReference type="ARBA" id="ARBA00022679"/>
    </source>
</evidence>
<accession>A0A1L0G0V3</accession>
<evidence type="ECO:0000256" key="5">
    <source>
        <dbReference type="ARBA" id="ARBA00017394"/>
    </source>
</evidence>
<evidence type="ECO:0000313" key="14">
    <source>
        <dbReference type="Proteomes" id="UP000182259"/>
    </source>
</evidence>
<dbReference type="PANTHER" id="PTHR22749">
    <property type="entry name" value="RIBOFLAVIN KINASE/FMN ADENYLYLTRANSFERASE"/>
    <property type="match status" value="1"/>
</dbReference>
<dbReference type="GO" id="GO:0005739">
    <property type="term" value="C:mitochondrion"/>
    <property type="evidence" value="ECO:0007669"/>
    <property type="project" value="TreeGrafter"/>
</dbReference>
<keyword evidence="6" id="KW-0285">Flavoprotein</keyword>
<evidence type="ECO:0000256" key="11">
    <source>
        <dbReference type="ARBA" id="ARBA00029960"/>
    </source>
</evidence>
<dbReference type="InterPro" id="IPR023465">
    <property type="entry name" value="Riboflavin_kinase_dom_sf"/>
</dbReference>
<evidence type="ECO:0000256" key="6">
    <source>
        <dbReference type="ARBA" id="ARBA00022630"/>
    </source>
</evidence>
<evidence type="ECO:0000256" key="1">
    <source>
        <dbReference type="ARBA" id="ARBA00003572"/>
    </source>
</evidence>
<evidence type="ECO:0000256" key="7">
    <source>
        <dbReference type="ARBA" id="ARBA00022643"/>
    </source>
</evidence>
<dbReference type="SMART" id="SM00904">
    <property type="entry name" value="Flavokinase"/>
    <property type="match status" value="1"/>
</dbReference>
<dbReference type="GO" id="GO:0009231">
    <property type="term" value="P:riboflavin biosynthetic process"/>
    <property type="evidence" value="ECO:0007669"/>
    <property type="project" value="InterPro"/>
</dbReference>
<comment type="similarity">
    <text evidence="3">Belongs to the flavokinase family.</text>
</comment>
<reference evidence="13 14" key="1">
    <citation type="submission" date="2016-10" db="EMBL/GenBank/DDBJ databases">
        <authorList>
            <person name="de Groot N.N."/>
        </authorList>
    </citation>
    <scope>NUCLEOTIDE SEQUENCE [LARGE SCALE GENOMIC DNA]</scope>
    <source>
        <strain evidence="13 14">PYCC 4715</strain>
    </source>
</reference>